<reference evidence="8 9" key="1">
    <citation type="journal article" date="2015" name="Nature">
        <title>rRNA introns, odd ribosomes, and small enigmatic genomes across a large radiation of phyla.</title>
        <authorList>
            <person name="Brown C.T."/>
            <person name="Hug L.A."/>
            <person name="Thomas B.C."/>
            <person name="Sharon I."/>
            <person name="Castelle C.J."/>
            <person name="Singh A."/>
            <person name="Wilkins M.J."/>
            <person name="Williams K.H."/>
            <person name="Banfield J.F."/>
        </authorList>
    </citation>
    <scope>NUCLEOTIDE SEQUENCE [LARGE SCALE GENOMIC DNA]</scope>
</reference>
<dbReference type="PANTHER" id="PTHR11706:SF33">
    <property type="entry name" value="NATURAL RESISTANCE-ASSOCIATED MACROPHAGE PROTEIN 2"/>
    <property type="match status" value="1"/>
</dbReference>
<feature type="signal peptide" evidence="7">
    <location>
        <begin position="1"/>
        <end position="27"/>
    </location>
</feature>
<keyword evidence="2" id="KW-0813">Transport</keyword>
<protein>
    <submittedName>
        <fullName evidence="8">Natural resistance-associated macrophage protein</fullName>
    </submittedName>
</protein>
<evidence type="ECO:0000256" key="6">
    <source>
        <dbReference type="SAM" id="Phobius"/>
    </source>
</evidence>
<dbReference type="GO" id="GO:0005886">
    <property type="term" value="C:plasma membrane"/>
    <property type="evidence" value="ECO:0007669"/>
    <property type="project" value="TreeGrafter"/>
</dbReference>
<dbReference type="GO" id="GO:0034755">
    <property type="term" value="P:iron ion transmembrane transport"/>
    <property type="evidence" value="ECO:0007669"/>
    <property type="project" value="TreeGrafter"/>
</dbReference>
<keyword evidence="4 6" id="KW-1133">Transmembrane helix</keyword>
<dbReference type="EMBL" id="LBTJ01000072">
    <property type="protein sequence ID" value="KKQ36329.1"/>
    <property type="molecule type" value="Genomic_DNA"/>
</dbReference>
<evidence type="ECO:0000256" key="5">
    <source>
        <dbReference type="ARBA" id="ARBA00023136"/>
    </source>
</evidence>
<feature type="transmembrane region" description="Helical" evidence="6">
    <location>
        <begin position="149"/>
        <end position="168"/>
    </location>
</feature>
<comment type="subcellular location">
    <subcellularLocation>
        <location evidence="1">Membrane</location>
        <topology evidence="1">Multi-pass membrane protein</topology>
    </subcellularLocation>
</comment>
<evidence type="ECO:0000256" key="3">
    <source>
        <dbReference type="ARBA" id="ARBA00022692"/>
    </source>
</evidence>
<sequence length="412" mass="45361">MKQFGRYWKRALLFFTVFGPATITAMADNDAAGVATYSLAGANFGYSILFVILLATILLAITQEMGARIAVVTGKGLGDLIRERYGIVLSVVIFSFLMFANMGTIIANVSAIKTTAEMFKLPALPLLVAIVVLAFIFVSKGNYKTNQNIFLISGFFYIAYIFSAIKAAPDWGNALTSVIVPTNIHLSKEFIFGSIAVLGTTITPWGQFFIQSYVIDKNVSLDKLKFVQIETYIGAVLTDLFSFFMIVATAATLFAHNIALTSGEQAAMAIRPFAGPLASVLFGLGIFNAGFMGMVIVSLTTAYAFSEFFGTKGSLDVSFNREKIFYGIFLFQLITAAIIVTFPFISLFKIVFYTQSINAILLPFVFYFLLKITNNKELMGVYTNKSWYNWVAIFASFLIICASLFTIISYIL</sequence>
<evidence type="ECO:0000313" key="8">
    <source>
        <dbReference type="EMBL" id="KKQ36329.1"/>
    </source>
</evidence>
<evidence type="ECO:0000313" key="9">
    <source>
        <dbReference type="Proteomes" id="UP000034471"/>
    </source>
</evidence>
<name>A0A0G0JHS0_9BACT</name>
<dbReference type="PANTHER" id="PTHR11706">
    <property type="entry name" value="SOLUTE CARRIER PROTEIN FAMILY 11 MEMBER"/>
    <property type="match status" value="1"/>
</dbReference>
<feature type="transmembrane region" description="Helical" evidence="6">
    <location>
        <begin position="280"/>
        <end position="303"/>
    </location>
</feature>
<evidence type="ECO:0000256" key="1">
    <source>
        <dbReference type="ARBA" id="ARBA00004141"/>
    </source>
</evidence>
<dbReference type="Proteomes" id="UP000034471">
    <property type="component" value="Unassembled WGS sequence"/>
</dbReference>
<evidence type="ECO:0000256" key="7">
    <source>
        <dbReference type="SAM" id="SignalP"/>
    </source>
</evidence>
<dbReference type="AlphaFoldDB" id="A0A0G0JHS0"/>
<feature type="transmembrane region" description="Helical" evidence="6">
    <location>
        <begin position="324"/>
        <end position="344"/>
    </location>
</feature>
<feature type="transmembrane region" description="Helical" evidence="6">
    <location>
        <begin position="85"/>
        <end position="107"/>
    </location>
</feature>
<gene>
    <name evidence="8" type="ORF">US54_C0072G0003</name>
</gene>
<dbReference type="GO" id="GO:0015086">
    <property type="term" value="F:cadmium ion transmembrane transporter activity"/>
    <property type="evidence" value="ECO:0007669"/>
    <property type="project" value="TreeGrafter"/>
</dbReference>
<feature type="transmembrane region" description="Helical" evidence="6">
    <location>
        <begin position="190"/>
        <end position="210"/>
    </location>
</feature>
<keyword evidence="3 6" id="KW-0812">Transmembrane</keyword>
<feature type="transmembrane region" description="Helical" evidence="6">
    <location>
        <begin position="390"/>
        <end position="411"/>
    </location>
</feature>
<feature type="transmembrane region" description="Helical" evidence="6">
    <location>
        <begin position="231"/>
        <end position="260"/>
    </location>
</feature>
<feature type="chain" id="PRO_5005181955" evidence="7">
    <location>
        <begin position="28"/>
        <end position="412"/>
    </location>
</feature>
<accession>A0A0G0JHS0</accession>
<feature type="transmembrane region" description="Helical" evidence="6">
    <location>
        <begin position="350"/>
        <end position="370"/>
    </location>
</feature>
<organism evidence="8 9">
    <name type="scientific">Candidatus Roizmanbacteria bacterium GW2011_GWA2_37_7</name>
    <dbReference type="NCBI Taxonomy" id="1618481"/>
    <lineage>
        <taxon>Bacteria</taxon>
        <taxon>Candidatus Roizmaniibacteriota</taxon>
    </lineage>
</organism>
<feature type="transmembrane region" description="Helical" evidence="6">
    <location>
        <begin position="43"/>
        <end position="61"/>
    </location>
</feature>
<evidence type="ECO:0000256" key="4">
    <source>
        <dbReference type="ARBA" id="ARBA00022989"/>
    </source>
</evidence>
<comment type="caution">
    <text evidence="8">The sequence shown here is derived from an EMBL/GenBank/DDBJ whole genome shotgun (WGS) entry which is preliminary data.</text>
</comment>
<evidence type="ECO:0000256" key="2">
    <source>
        <dbReference type="ARBA" id="ARBA00022448"/>
    </source>
</evidence>
<dbReference type="Pfam" id="PF01566">
    <property type="entry name" value="Nramp"/>
    <property type="match status" value="1"/>
</dbReference>
<keyword evidence="7" id="KW-0732">Signal</keyword>
<dbReference type="GO" id="GO:0005384">
    <property type="term" value="F:manganese ion transmembrane transporter activity"/>
    <property type="evidence" value="ECO:0007669"/>
    <property type="project" value="TreeGrafter"/>
</dbReference>
<dbReference type="STRING" id="1618481.US54_C0072G0003"/>
<dbReference type="InterPro" id="IPR001046">
    <property type="entry name" value="NRAMP_fam"/>
</dbReference>
<proteinExistence type="predicted"/>
<keyword evidence="5 6" id="KW-0472">Membrane</keyword>
<feature type="transmembrane region" description="Helical" evidence="6">
    <location>
        <begin position="119"/>
        <end position="137"/>
    </location>
</feature>
<dbReference type="PATRIC" id="fig|1618481.3.peg.1052"/>